<dbReference type="NCBIfam" id="TIGR01379">
    <property type="entry name" value="thiL"/>
    <property type="match status" value="1"/>
</dbReference>
<proteinExistence type="inferred from homology"/>
<feature type="binding site" evidence="2">
    <location>
        <position position="34"/>
    </location>
    <ligand>
        <name>Mg(2+)</name>
        <dbReference type="ChEBI" id="CHEBI:18420"/>
        <label>4</label>
    </ligand>
</feature>
<dbReference type="EC" id="2.7.4.16" evidence="2"/>
<keyword evidence="6" id="KW-1185">Reference proteome</keyword>
<feature type="binding site" evidence="2">
    <location>
        <position position="333"/>
    </location>
    <ligand>
        <name>substrate</name>
    </ligand>
</feature>
<feature type="binding site" evidence="2">
    <location>
        <position position="223"/>
    </location>
    <ligand>
        <name>Mg(2+)</name>
        <dbReference type="ChEBI" id="CHEBI:18420"/>
        <label>3</label>
    </ligand>
</feature>
<feature type="binding site" evidence="2">
    <location>
        <position position="58"/>
    </location>
    <ligand>
        <name>substrate</name>
    </ligand>
</feature>
<name>A0A1B9F987_9BACT</name>
<dbReference type="Gene3D" id="3.90.650.10">
    <property type="entry name" value="PurM-like C-terminal domain"/>
    <property type="match status" value="1"/>
</dbReference>
<keyword evidence="2" id="KW-0547">Nucleotide-binding</keyword>
<comment type="function">
    <text evidence="2">Catalyzes the ATP-dependent phosphorylation of thiamine-monophosphate (TMP) to form thiamine-pyrophosphate (TPP), the active form of vitamin B1.</text>
</comment>
<dbReference type="GO" id="GO:0009229">
    <property type="term" value="P:thiamine diphosphate biosynthetic process"/>
    <property type="evidence" value="ECO:0007669"/>
    <property type="project" value="UniProtKB-UniRule"/>
</dbReference>
<comment type="catalytic activity">
    <reaction evidence="2">
        <text>thiamine phosphate + ATP = thiamine diphosphate + ADP</text>
        <dbReference type="Rhea" id="RHEA:15913"/>
        <dbReference type="ChEBI" id="CHEBI:30616"/>
        <dbReference type="ChEBI" id="CHEBI:37575"/>
        <dbReference type="ChEBI" id="CHEBI:58937"/>
        <dbReference type="ChEBI" id="CHEBI:456216"/>
        <dbReference type="EC" id="2.7.4.16"/>
    </reaction>
</comment>
<comment type="caution">
    <text evidence="5">The sequence shown here is derived from an EMBL/GenBank/DDBJ whole genome shotgun (WGS) entry which is preliminary data.</text>
</comment>
<evidence type="ECO:0000313" key="6">
    <source>
        <dbReference type="Proteomes" id="UP000093080"/>
    </source>
</evidence>
<dbReference type="InterPro" id="IPR006283">
    <property type="entry name" value="ThiL-like"/>
</dbReference>
<evidence type="ECO:0000313" key="5">
    <source>
        <dbReference type="EMBL" id="OCC16462.1"/>
    </source>
</evidence>
<sequence>MNSRSTELKLIEIIKKEVSSETPLTSVITDIGDDCVILRPTKEADLVVTKDCMVEGVHFDLSYTTPYFIGRKLATSNLSDIGAAGGRPLWALLGLGFRSDFSTAFYQSFFKGLLSSLKREGVGLVGGDTVSAKERLFFSLTLIGEVPKGKFLSRAKARPGDRIFVSGPLGDSQGGLFLLQNRIKPPIPRNPLKYLIKSHLDPSYPMGLGRRLLELDLASSSIDVSDGLSTDLWHICERSKVRCIIEESAIPISRPLRLLSKAAHVRPLDFAISGGEDFEIIWTTPPHKAQEVKKVASKLLKRPPYEIGYVEEGKGVFLKDSRGKLREIGRLGYEHR</sequence>
<dbReference type="GO" id="GO:0005524">
    <property type="term" value="F:ATP binding"/>
    <property type="evidence" value="ECO:0007669"/>
    <property type="project" value="UniProtKB-UniRule"/>
</dbReference>
<dbReference type="PANTHER" id="PTHR30270:SF0">
    <property type="entry name" value="THIAMINE-MONOPHOSPHATE KINASE"/>
    <property type="match status" value="1"/>
</dbReference>
<dbReference type="InterPro" id="IPR010918">
    <property type="entry name" value="PurM-like_C_dom"/>
</dbReference>
<feature type="binding site" evidence="2">
    <location>
        <position position="276"/>
    </location>
    <ligand>
        <name>substrate</name>
    </ligand>
</feature>
<dbReference type="PANTHER" id="PTHR30270">
    <property type="entry name" value="THIAMINE-MONOPHOSPHATE KINASE"/>
    <property type="match status" value="1"/>
</dbReference>
<dbReference type="RefSeq" id="WP_067615654.1">
    <property type="nucleotide sequence ID" value="NZ_MAGO01000001.1"/>
</dbReference>
<feature type="binding site" evidence="2">
    <location>
        <position position="49"/>
    </location>
    <ligand>
        <name>Mg(2+)</name>
        <dbReference type="ChEBI" id="CHEBI:18420"/>
        <label>4</label>
    </ligand>
</feature>
<feature type="binding site" evidence="2">
    <location>
        <begin position="127"/>
        <end position="128"/>
    </location>
    <ligand>
        <name>ATP</name>
        <dbReference type="ChEBI" id="CHEBI:30616"/>
    </ligand>
</feature>
<dbReference type="HAMAP" id="MF_02128">
    <property type="entry name" value="TMP_kinase"/>
    <property type="match status" value="1"/>
</dbReference>
<comment type="similarity">
    <text evidence="2">Belongs to the thiamine-monophosphate kinase family.</text>
</comment>
<evidence type="ECO:0000259" key="3">
    <source>
        <dbReference type="Pfam" id="PF00586"/>
    </source>
</evidence>
<feature type="binding site" evidence="2">
    <location>
        <position position="226"/>
    </location>
    <ligand>
        <name>Mg(2+)</name>
        <dbReference type="ChEBI" id="CHEBI:18420"/>
        <label>5</label>
    </ligand>
</feature>
<dbReference type="CDD" id="cd02194">
    <property type="entry name" value="ThiL"/>
    <property type="match status" value="1"/>
</dbReference>
<dbReference type="STRING" id="1156395.DBT_0279"/>
<feature type="binding site" evidence="2">
    <location>
        <position position="154"/>
    </location>
    <ligand>
        <name>ATP</name>
        <dbReference type="ChEBI" id="CHEBI:30616"/>
    </ligand>
</feature>
<comment type="pathway">
    <text evidence="2">Cofactor biosynthesis; thiamine diphosphate biosynthesis; thiamine diphosphate from thiamine phosphate: step 1/1.</text>
</comment>
<keyword evidence="2" id="KW-0479">Metal-binding</keyword>
<feature type="binding site" evidence="2">
    <location>
        <position position="128"/>
    </location>
    <ligand>
        <name>Mg(2+)</name>
        <dbReference type="ChEBI" id="CHEBI:18420"/>
        <label>1</label>
    </ligand>
</feature>
<reference evidence="5 6" key="1">
    <citation type="submission" date="2016-06" db="EMBL/GenBank/DDBJ databases">
        <title>Respiratory ammonification of nitrate coupled to the oxidation of elemental sulfur in deep-sea autotrophic thermophilic bacteria.</title>
        <authorList>
            <person name="Slobodkina G.B."/>
            <person name="Mardanov A.V."/>
            <person name="Ravin N.V."/>
            <person name="Frolova A.A."/>
            <person name="Viryasiv M.B."/>
            <person name="Chernyh N.A."/>
            <person name="Bonch-Osmolovskaya E.A."/>
            <person name="Slobodkin A.I."/>
        </authorList>
    </citation>
    <scope>NUCLEOTIDE SEQUENCE [LARGE SCALE GENOMIC DNA]</scope>
    <source>
        <strain evidence="5 6">S69</strain>
    </source>
</reference>
<keyword evidence="2 5" id="KW-0418">Kinase</keyword>
<dbReference type="SUPFAM" id="SSF56042">
    <property type="entry name" value="PurM C-terminal domain-like"/>
    <property type="match status" value="1"/>
</dbReference>
<feature type="binding site" evidence="2">
    <location>
        <position position="80"/>
    </location>
    <ligand>
        <name>Mg(2+)</name>
        <dbReference type="ChEBI" id="CHEBI:18420"/>
        <label>3</label>
    </ligand>
</feature>
<dbReference type="InterPro" id="IPR016188">
    <property type="entry name" value="PurM-like_N"/>
</dbReference>
<feature type="binding site" evidence="2">
    <location>
        <position position="225"/>
    </location>
    <ligand>
        <name>ATP</name>
        <dbReference type="ChEBI" id="CHEBI:30616"/>
    </ligand>
</feature>
<dbReference type="AlphaFoldDB" id="A0A1B9F987"/>
<dbReference type="InterPro" id="IPR036921">
    <property type="entry name" value="PurM-like_N_sf"/>
</dbReference>
<keyword evidence="2" id="KW-0808">Transferase</keyword>
<dbReference type="SUPFAM" id="SSF55326">
    <property type="entry name" value="PurM N-terminal domain-like"/>
    <property type="match status" value="1"/>
</dbReference>
<evidence type="ECO:0000259" key="4">
    <source>
        <dbReference type="Pfam" id="PF02769"/>
    </source>
</evidence>
<dbReference type="EMBL" id="MAGO01000001">
    <property type="protein sequence ID" value="OCC16462.1"/>
    <property type="molecule type" value="Genomic_DNA"/>
</dbReference>
<dbReference type="Pfam" id="PF00586">
    <property type="entry name" value="AIRS"/>
    <property type="match status" value="1"/>
</dbReference>
<feature type="domain" description="PurM-like C-terminal" evidence="4">
    <location>
        <begin position="158"/>
        <end position="319"/>
    </location>
</feature>
<evidence type="ECO:0000256" key="1">
    <source>
        <dbReference type="ARBA" id="ARBA00022977"/>
    </source>
</evidence>
<dbReference type="Proteomes" id="UP000093080">
    <property type="component" value="Unassembled WGS sequence"/>
</dbReference>
<dbReference type="InterPro" id="IPR036676">
    <property type="entry name" value="PurM-like_C_sf"/>
</dbReference>
<gene>
    <name evidence="2" type="primary">thiL</name>
    <name evidence="5" type="ORF">DBT_0279</name>
</gene>
<keyword evidence="2" id="KW-0067">ATP-binding</keyword>
<organism evidence="5 6">
    <name type="scientific">Dissulfuribacter thermophilus</name>
    <dbReference type="NCBI Taxonomy" id="1156395"/>
    <lineage>
        <taxon>Bacteria</taxon>
        <taxon>Pseudomonadati</taxon>
        <taxon>Thermodesulfobacteriota</taxon>
        <taxon>Dissulfuribacteria</taxon>
        <taxon>Dissulfuribacterales</taxon>
        <taxon>Dissulfuribacteraceae</taxon>
        <taxon>Dissulfuribacter</taxon>
    </lineage>
</organism>
<dbReference type="GO" id="GO:0009228">
    <property type="term" value="P:thiamine biosynthetic process"/>
    <property type="evidence" value="ECO:0007669"/>
    <property type="project" value="UniProtKB-KW"/>
</dbReference>
<feature type="binding site" evidence="2">
    <location>
        <position position="51"/>
    </location>
    <ligand>
        <name>Mg(2+)</name>
        <dbReference type="ChEBI" id="CHEBI:18420"/>
        <label>2</label>
    </ligand>
</feature>
<keyword evidence="2" id="KW-0460">Magnesium</keyword>
<dbReference type="PATRIC" id="fig|1156395.6.peg.283"/>
<dbReference type="PIRSF" id="PIRSF005303">
    <property type="entry name" value="Thiam_monoph_kin"/>
    <property type="match status" value="1"/>
</dbReference>
<comment type="caution">
    <text evidence="2">Lacks conserved residue(s) required for the propagation of feature annotation.</text>
</comment>
<feature type="binding site" evidence="2">
    <location>
        <position position="34"/>
    </location>
    <ligand>
        <name>Mg(2+)</name>
        <dbReference type="ChEBI" id="CHEBI:18420"/>
        <label>3</label>
    </ligand>
</feature>
<keyword evidence="1 2" id="KW-0784">Thiamine biosynthesis</keyword>
<protein>
    <recommendedName>
        <fullName evidence="2">Thiamine-monophosphate kinase</fullName>
        <shortName evidence="2">TMP kinase</shortName>
        <shortName evidence="2">Thiamine-phosphate kinase</shortName>
        <ecNumber evidence="2">2.7.4.16</ecNumber>
    </recommendedName>
</protein>
<feature type="binding site" evidence="2">
    <location>
        <position position="51"/>
    </location>
    <ligand>
        <name>Mg(2+)</name>
        <dbReference type="ChEBI" id="CHEBI:18420"/>
        <label>1</label>
    </ligand>
</feature>
<evidence type="ECO:0000256" key="2">
    <source>
        <dbReference type="HAMAP-Rule" id="MF_02128"/>
    </source>
</evidence>
<dbReference type="Gene3D" id="3.30.1330.10">
    <property type="entry name" value="PurM-like, N-terminal domain"/>
    <property type="match status" value="1"/>
</dbReference>
<dbReference type="GO" id="GO:0009030">
    <property type="term" value="F:thiamine-phosphate kinase activity"/>
    <property type="evidence" value="ECO:0007669"/>
    <property type="project" value="UniProtKB-UniRule"/>
</dbReference>
<feature type="domain" description="PurM-like N-terminal" evidence="3">
    <location>
        <begin position="32"/>
        <end position="146"/>
    </location>
</feature>
<dbReference type="UniPathway" id="UPA00060">
    <property type="reaction ID" value="UER00142"/>
</dbReference>
<dbReference type="Pfam" id="PF02769">
    <property type="entry name" value="AIRS_C"/>
    <property type="match status" value="1"/>
</dbReference>
<dbReference type="GO" id="GO:0000287">
    <property type="term" value="F:magnesium ion binding"/>
    <property type="evidence" value="ECO:0007669"/>
    <property type="project" value="UniProtKB-UniRule"/>
</dbReference>
<comment type="miscellaneous">
    <text evidence="2">Reaction mechanism of ThiL seems to utilize a direct, inline transfer of the gamma-phosphate of ATP to TMP rather than a phosphorylated enzyme intermediate.</text>
</comment>
<feature type="binding site" evidence="2">
    <location>
        <position position="80"/>
    </location>
    <ligand>
        <name>Mg(2+)</name>
        <dbReference type="ChEBI" id="CHEBI:18420"/>
        <label>2</label>
    </ligand>
</feature>
<accession>A0A1B9F987</accession>
<feature type="binding site" evidence="2">
    <location>
        <position position="80"/>
    </location>
    <ligand>
        <name>Mg(2+)</name>
        <dbReference type="ChEBI" id="CHEBI:18420"/>
        <label>4</label>
    </ligand>
</feature>